<feature type="domain" description="C2H2-type" evidence="10">
    <location>
        <begin position="186"/>
        <end position="214"/>
    </location>
</feature>
<feature type="domain" description="C2H2-type" evidence="10">
    <location>
        <begin position="131"/>
        <end position="157"/>
    </location>
</feature>
<evidence type="ECO:0000256" key="1">
    <source>
        <dbReference type="ARBA" id="ARBA00004123"/>
    </source>
</evidence>
<proteinExistence type="predicted"/>
<evidence type="ECO:0000256" key="8">
    <source>
        <dbReference type="ARBA" id="ARBA00040434"/>
    </source>
</evidence>
<keyword evidence="6" id="KW-0862">Zinc</keyword>
<dbReference type="GO" id="GO:0042254">
    <property type="term" value="P:ribosome biogenesis"/>
    <property type="evidence" value="ECO:0007669"/>
    <property type="project" value="UniProtKB-KW"/>
</dbReference>
<feature type="domain" description="C2H2-type" evidence="10">
    <location>
        <begin position="11"/>
        <end position="40"/>
    </location>
</feature>
<accession>A0A6P8VHQ7</accession>
<dbReference type="AlphaFoldDB" id="A0A6P8VHQ7"/>
<keyword evidence="5 9" id="KW-0863">Zinc-finger</keyword>
<dbReference type="PROSITE" id="PS50157">
    <property type="entry name" value="ZINC_FINGER_C2H2_2"/>
    <property type="match status" value="8"/>
</dbReference>
<dbReference type="FunFam" id="3.30.160.60:FF:001102">
    <property type="entry name" value="Transcription factor IIIA"/>
    <property type="match status" value="1"/>
</dbReference>
<evidence type="ECO:0000256" key="6">
    <source>
        <dbReference type="ARBA" id="ARBA00022833"/>
    </source>
</evidence>
<dbReference type="RefSeq" id="XP_034085518.1">
    <property type="nucleotide sequence ID" value="XM_034229627.1"/>
</dbReference>
<dbReference type="Pfam" id="PF00096">
    <property type="entry name" value="zf-C2H2"/>
    <property type="match status" value="3"/>
</dbReference>
<dbReference type="InterPro" id="IPR054599">
    <property type="entry name" value="TFIIIA_Zfn-C2H2"/>
</dbReference>
<feature type="domain" description="C2H2-type" evidence="10">
    <location>
        <begin position="41"/>
        <end position="68"/>
    </location>
</feature>
<evidence type="ECO:0000256" key="3">
    <source>
        <dbReference type="ARBA" id="ARBA00022723"/>
    </source>
</evidence>
<keyword evidence="3" id="KW-0479">Metal-binding</keyword>
<comment type="subcellular location">
    <subcellularLocation>
        <location evidence="1">Nucleus</location>
    </subcellularLocation>
</comment>
<evidence type="ECO:0000256" key="5">
    <source>
        <dbReference type="ARBA" id="ARBA00022771"/>
    </source>
</evidence>
<keyword evidence="2" id="KW-0690">Ribosome biogenesis</keyword>
<evidence type="ECO:0000259" key="10">
    <source>
        <dbReference type="PROSITE" id="PS50157"/>
    </source>
</evidence>
<feature type="domain" description="C2H2-type" evidence="10">
    <location>
        <begin position="216"/>
        <end position="246"/>
    </location>
</feature>
<keyword evidence="11" id="KW-1185">Reference proteome</keyword>
<dbReference type="InterPro" id="IPR036236">
    <property type="entry name" value="Znf_C2H2_sf"/>
</dbReference>
<protein>
    <recommendedName>
        <fullName evidence="8">Transcription factor IIIA</fullName>
    </recommendedName>
</protein>
<feature type="domain" description="C2H2-type" evidence="10">
    <location>
        <begin position="101"/>
        <end position="130"/>
    </location>
</feature>
<dbReference type="InterPro" id="IPR013087">
    <property type="entry name" value="Znf_C2H2_type"/>
</dbReference>
<dbReference type="PANTHER" id="PTHR24379">
    <property type="entry name" value="KRAB AND ZINC FINGER DOMAIN-CONTAINING"/>
    <property type="match status" value="1"/>
</dbReference>
<dbReference type="GO" id="GO:0005634">
    <property type="term" value="C:nucleus"/>
    <property type="evidence" value="ECO:0007669"/>
    <property type="project" value="UniProtKB-SubCell"/>
</dbReference>
<dbReference type="Pfam" id="PF22110">
    <property type="entry name" value="TFIIIA_zf-C2H2"/>
    <property type="match status" value="1"/>
</dbReference>
<evidence type="ECO:0000256" key="2">
    <source>
        <dbReference type="ARBA" id="ARBA00022517"/>
    </source>
</evidence>
<evidence type="ECO:0000256" key="9">
    <source>
        <dbReference type="PROSITE-ProRule" id="PRU00042"/>
    </source>
</evidence>
<dbReference type="GO" id="GO:0008270">
    <property type="term" value="F:zinc ion binding"/>
    <property type="evidence" value="ECO:0007669"/>
    <property type="project" value="UniProtKB-KW"/>
</dbReference>
<dbReference type="SUPFAM" id="SSF57667">
    <property type="entry name" value="beta-beta-alpha zinc fingers"/>
    <property type="match status" value="6"/>
</dbReference>
<name>A0A6P8VHQ7_GYMAC</name>
<evidence type="ECO:0000313" key="12">
    <source>
        <dbReference type="RefSeq" id="XP_034085518.1"/>
    </source>
</evidence>
<dbReference type="OrthoDB" id="2687452at2759"/>
<keyword evidence="4" id="KW-0677">Repeat</keyword>
<dbReference type="GeneID" id="117554986"/>
<dbReference type="Gene3D" id="3.30.160.60">
    <property type="entry name" value="Classic Zinc Finger"/>
    <property type="match status" value="8"/>
</dbReference>
<dbReference type="SMART" id="SM00355">
    <property type="entry name" value="ZnF_C2H2"/>
    <property type="match status" value="9"/>
</dbReference>
<evidence type="ECO:0000256" key="7">
    <source>
        <dbReference type="ARBA" id="ARBA00023242"/>
    </source>
</evidence>
<organism evidence="11 12">
    <name type="scientific">Gymnodraco acuticeps</name>
    <name type="common">Antarctic dragonfish</name>
    <dbReference type="NCBI Taxonomy" id="8218"/>
    <lineage>
        <taxon>Eukaryota</taxon>
        <taxon>Metazoa</taxon>
        <taxon>Chordata</taxon>
        <taxon>Craniata</taxon>
        <taxon>Vertebrata</taxon>
        <taxon>Euteleostomi</taxon>
        <taxon>Actinopterygii</taxon>
        <taxon>Neopterygii</taxon>
        <taxon>Teleostei</taxon>
        <taxon>Neoteleostei</taxon>
        <taxon>Acanthomorphata</taxon>
        <taxon>Eupercaria</taxon>
        <taxon>Perciformes</taxon>
        <taxon>Notothenioidei</taxon>
        <taxon>Bathydraconidae</taxon>
        <taxon>Gymnodraco</taxon>
    </lineage>
</organism>
<dbReference type="InParanoid" id="A0A6P8VHQ7"/>
<dbReference type="CTD" id="100037394"/>
<evidence type="ECO:0000256" key="4">
    <source>
        <dbReference type="ARBA" id="ARBA00022737"/>
    </source>
</evidence>
<feature type="domain" description="C2H2-type" evidence="10">
    <location>
        <begin position="69"/>
        <end position="99"/>
    </location>
</feature>
<dbReference type="PROSITE" id="PS00028">
    <property type="entry name" value="ZINC_FINGER_C2H2_1"/>
    <property type="match status" value="7"/>
</dbReference>
<evidence type="ECO:0000313" key="11">
    <source>
        <dbReference type="Proteomes" id="UP000515161"/>
    </source>
</evidence>
<keyword evidence="7" id="KW-0539">Nucleus</keyword>
<dbReference type="FunFam" id="3.30.160.60:FF:000912">
    <property type="entry name" value="Zinc finger protein 660"/>
    <property type="match status" value="1"/>
</dbReference>
<dbReference type="PANTHER" id="PTHR24379:SF121">
    <property type="entry name" value="C2H2-TYPE DOMAIN-CONTAINING PROTEIN"/>
    <property type="match status" value="1"/>
</dbReference>
<reference evidence="12" key="1">
    <citation type="submission" date="2025-08" db="UniProtKB">
        <authorList>
            <consortium name="RefSeq"/>
        </authorList>
    </citation>
    <scope>IDENTIFICATION</scope>
</reference>
<feature type="domain" description="C2H2-type" evidence="10">
    <location>
        <begin position="247"/>
        <end position="276"/>
    </location>
</feature>
<sequence length="320" mass="37441">MGERVQSHKSLVCSFLDCKAAFTKSWRLDAHLCKHTGLKPFTCEECDKSFSARYQLSRHQRNHSGEKPHKCLADECSKGFGTYTSMKNHMARVHQHKDRLYRCDHKGCGKDFSKKNQLKAHLDEHLGYLPFPCTVSGCTREFLSLRKLKHHEKVHEGYPCENEACPFQGKTWTEYMKHRKEHKVKVHCGECNKLFNNAWFKQQHELRVHSEDKRMLSCNRNGCDKTFTRRFNLDSHVLGEHEGKKPFSCSHAGCRKSFAMKESLWRHGVVHDPAKRKLKRLRPKKNQPWHVSKRLKKAVHQAETTKLTAKLRNTTLKDKP</sequence>
<dbReference type="KEGG" id="gacu:117554986"/>
<dbReference type="Proteomes" id="UP000515161">
    <property type="component" value="Unplaced"/>
</dbReference>
<gene>
    <name evidence="12" type="primary">gtf3ab</name>
</gene>